<gene>
    <name evidence="2" type="ORF">LACBIDRAFT_328817</name>
</gene>
<dbReference type="Proteomes" id="UP000001194">
    <property type="component" value="Unassembled WGS sequence"/>
</dbReference>
<organism evidence="3">
    <name type="scientific">Laccaria bicolor (strain S238N-H82 / ATCC MYA-4686)</name>
    <name type="common">Bicoloured deceiver</name>
    <name type="synonym">Laccaria laccata var. bicolor</name>
    <dbReference type="NCBI Taxonomy" id="486041"/>
    <lineage>
        <taxon>Eukaryota</taxon>
        <taxon>Fungi</taxon>
        <taxon>Dikarya</taxon>
        <taxon>Basidiomycota</taxon>
        <taxon>Agaricomycotina</taxon>
        <taxon>Agaricomycetes</taxon>
        <taxon>Agaricomycetidae</taxon>
        <taxon>Agaricales</taxon>
        <taxon>Agaricineae</taxon>
        <taxon>Hydnangiaceae</taxon>
        <taxon>Laccaria</taxon>
    </lineage>
</organism>
<reference evidence="2 3" key="1">
    <citation type="journal article" date="2008" name="Nature">
        <title>The genome of Laccaria bicolor provides insights into mycorrhizal symbiosis.</title>
        <authorList>
            <person name="Martin F."/>
            <person name="Aerts A."/>
            <person name="Ahren D."/>
            <person name="Brun A."/>
            <person name="Danchin E.G.J."/>
            <person name="Duchaussoy F."/>
            <person name="Gibon J."/>
            <person name="Kohler A."/>
            <person name="Lindquist E."/>
            <person name="Pereda V."/>
            <person name="Salamov A."/>
            <person name="Shapiro H.J."/>
            <person name="Wuyts J."/>
            <person name="Blaudez D."/>
            <person name="Buee M."/>
            <person name="Brokstein P."/>
            <person name="Canbaeck B."/>
            <person name="Cohen D."/>
            <person name="Courty P.E."/>
            <person name="Coutinho P.M."/>
            <person name="Delaruelle C."/>
            <person name="Detter J.C."/>
            <person name="Deveau A."/>
            <person name="DiFazio S."/>
            <person name="Duplessis S."/>
            <person name="Fraissinet-Tachet L."/>
            <person name="Lucic E."/>
            <person name="Frey-Klett P."/>
            <person name="Fourrey C."/>
            <person name="Feussner I."/>
            <person name="Gay G."/>
            <person name="Grimwood J."/>
            <person name="Hoegger P.J."/>
            <person name="Jain P."/>
            <person name="Kilaru S."/>
            <person name="Labbe J."/>
            <person name="Lin Y.C."/>
            <person name="Legue V."/>
            <person name="Le Tacon F."/>
            <person name="Marmeisse R."/>
            <person name="Melayah D."/>
            <person name="Montanini B."/>
            <person name="Muratet M."/>
            <person name="Nehls U."/>
            <person name="Niculita-Hirzel H."/>
            <person name="Oudot-Le Secq M.P."/>
            <person name="Peter M."/>
            <person name="Quesneville H."/>
            <person name="Rajashekar B."/>
            <person name="Reich M."/>
            <person name="Rouhier N."/>
            <person name="Schmutz J."/>
            <person name="Yin T."/>
            <person name="Chalot M."/>
            <person name="Henrissat B."/>
            <person name="Kuees U."/>
            <person name="Lucas S."/>
            <person name="Van de Peer Y."/>
            <person name="Podila G.K."/>
            <person name="Polle A."/>
            <person name="Pukkila P.J."/>
            <person name="Richardson P.M."/>
            <person name="Rouze P."/>
            <person name="Sanders I.R."/>
            <person name="Stajich J.E."/>
            <person name="Tunlid A."/>
            <person name="Tuskan G."/>
            <person name="Grigoriev I.V."/>
        </authorList>
    </citation>
    <scope>NUCLEOTIDE SEQUENCE [LARGE SCALE GENOMIC DNA]</scope>
    <source>
        <strain evidence="3">S238N-H82 / ATCC MYA-4686</strain>
    </source>
</reference>
<sequence>MTAYILHTSMCYVKHETKSFVCKATTGNVNVVGGEGIATASFSVHRVCAPHENAGKAYHSYVESYDPTAGPLLGRADWCEQNGLRYCDNPATYWATWTTTRECISMRKNGEGSCQQKGKPHKHHNAPGLAPVASE</sequence>
<dbReference type="GeneID" id="6078600"/>
<evidence type="ECO:0000256" key="1">
    <source>
        <dbReference type="SAM" id="MobiDB-lite"/>
    </source>
</evidence>
<evidence type="ECO:0000313" key="3">
    <source>
        <dbReference type="Proteomes" id="UP000001194"/>
    </source>
</evidence>
<dbReference type="RefSeq" id="XP_001882941.1">
    <property type="nucleotide sequence ID" value="XM_001882906.1"/>
</dbReference>
<dbReference type="InParanoid" id="B0DG28"/>
<proteinExistence type="predicted"/>
<feature type="region of interest" description="Disordered" evidence="1">
    <location>
        <begin position="114"/>
        <end position="135"/>
    </location>
</feature>
<accession>B0DG28</accession>
<dbReference type="EMBL" id="DS547108">
    <property type="protein sequence ID" value="EDR06569.1"/>
    <property type="molecule type" value="Genomic_DNA"/>
</dbReference>
<dbReference type="OrthoDB" id="10302203at2759"/>
<protein>
    <submittedName>
        <fullName evidence="2">Predicted protein</fullName>
    </submittedName>
</protein>
<keyword evidence="3" id="KW-1185">Reference proteome</keyword>
<dbReference type="AlphaFoldDB" id="B0DG28"/>
<dbReference type="KEGG" id="lbc:LACBIDRAFT_328817"/>
<evidence type="ECO:0000313" key="2">
    <source>
        <dbReference type="EMBL" id="EDR06569.1"/>
    </source>
</evidence>
<dbReference type="HOGENOM" id="CLU_2015626_0_0_1"/>
<name>B0DG28_LACBS</name>